<dbReference type="AlphaFoldDB" id="A0A5B7F0J6"/>
<dbReference type="Proteomes" id="UP000324222">
    <property type="component" value="Unassembled WGS sequence"/>
</dbReference>
<name>A0A5B7F0J6_PORTR</name>
<organism evidence="1 2">
    <name type="scientific">Portunus trituberculatus</name>
    <name type="common">Swimming crab</name>
    <name type="synonym">Neptunus trituberculatus</name>
    <dbReference type="NCBI Taxonomy" id="210409"/>
    <lineage>
        <taxon>Eukaryota</taxon>
        <taxon>Metazoa</taxon>
        <taxon>Ecdysozoa</taxon>
        <taxon>Arthropoda</taxon>
        <taxon>Crustacea</taxon>
        <taxon>Multicrustacea</taxon>
        <taxon>Malacostraca</taxon>
        <taxon>Eumalacostraca</taxon>
        <taxon>Eucarida</taxon>
        <taxon>Decapoda</taxon>
        <taxon>Pleocyemata</taxon>
        <taxon>Brachyura</taxon>
        <taxon>Eubrachyura</taxon>
        <taxon>Portunoidea</taxon>
        <taxon>Portunidae</taxon>
        <taxon>Portuninae</taxon>
        <taxon>Portunus</taxon>
    </lineage>
</organism>
<comment type="caution">
    <text evidence="1">The sequence shown here is derived from an EMBL/GenBank/DDBJ whole genome shotgun (WGS) entry which is preliminary data.</text>
</comment>
<keyword evidence="2" id="KW-1185">Reference proteome</keyword>
<proteinExistence type="predicted"/>
<dbReference type="EMBL" id="VSRR010004830">
    <property type="protein sequence ID" value="MPC40830.1"/>
    <property type="molecule type" value="Genomic_DNA"/>
</dbReference>
<sequence>MCKNEAAGRVQGGLAISVAACVGTLLEADGDEVTVSLSKDEGEHPVEMVSGETLRPASQNPPPYGNVVRRRLHSGLWQRRGVAQKRLKTNETHTVENAIRWSLSGSVTQAKASVVLGVVTAARGNTERYFGTVNFKQPKFAVAAPSGTLPWGVRGPVFDITCHKDDWRGYIRGYRLRSTARGDEHRHLVAGKARRCLDVKRAGSPRSDGPDHLGVLRVVGGGGDGWAAWCRAAGQAGRAGNAVWYGRPVGAVPRAGFVVAPSVHRWNGLCYLASLGFTSRREDDAYTRGIKGDGNVAFCPGRGPLFRCAALHQGTHSTMTRPAVIRGRNESGELPIKSRGEEEPRSDLCILIRRPLSDGLLQATIEAPGVMRGWGNDERQSVLSLPGHDSLLVHPFLFHIPISLTALYRQLAAHPAFLGLVVNLA</sequence>
<gene>
    <name evidence="1" type="ORF">E2C01_034399</name>
</gene>
<dbReference type="PROSITE" id="PS51257">
    <property type="entry name" value="PROKAR_LIPOPROTEIN"/>
    <property type="match status" value="1"/>
</dbReference>
<evidence type="ECO:0000313" key="2">
    <source>
        <dbReference type="Proteomes" id="UP000324222"/>
    </source>
</evidence>
<evidence type="ECO:0000313" key="1">
    <source>
        <dbReference type="EMBL" id="MPC40830.1"/>
    </source>
</evidence>
<accession>A0A5B7F0J6</accession>
<reference evidence="1 2" key="1">
    <citation type="submission" date="2019-05" db="EMBL/GenBank/DDBJ databases">
        <title>Another draft genome of Portunus trituberculatus and its Hox gene families provides insights of decapod evolution.</title>
        <authorList>
            <person name="Jeong J.-H."/>
            <person name="Song I."/>
            <person name="Kim S."/>
            <person name="Choi T."/>
            <person name="Kim D."/>
            <person name="Ryu S."/>
            <person name="Kim W."/>
        </authorList>
    </citation>
    <scope>NUCLEOTIDE SEQUENCE [LARGE SCALE GENOMIC DNA]</scope>
    <source>
        <tissue evidence="1">Muscle</tissue>
    </source>
</reference>
<protein>
    <submittedName>
        <fullName evidence="1">Uncharacterized protein</fullName>
    </submittedName>
</protein>